<name>L2GPL1_VITCO</name>
<accession>L2GPL1</accession>
<dbReference type="RefSeq" id="XP_007603539.1">
    <property type="nucleotide sequence ID" value="XM_007603477.1"/>
</dbReference>
<reference evidence="3" key="1">
    <citation type="submission" date="2011-05" db="EMBL/GenBank/DDBJ databases">
        <title>The genome sequence of Vittaforma corneae strain ATCC 50505.</title>
        <authorList>
            <consortium name="The Broad Institute Genome Sequencing Platform"/>
            <person name="Cuomo C."/>
            <person name="Didier E."/>
            <person name="Bowers L."/>
            <person name="Young S.K."/>
            <person name="Zeng Q."/>
            <person name="Gargeya S."/>
            <person name="Fitzgerald M."/>
            <person name="Haas B."/>
            <person name="Abouelleil A."/>
            <person name="Alvarado L."/>
            <person name="Arachchi H.M."/>
            <person name="Berlin A."/>
            <person name="Chapman S.B."/>
            <person name="Gearin G."/>
            <person name="Goldberg J."/>
            <person name="Griggs A."/>
            <person name="Gujja S."/>
            <person name="Hansen M."/>
            <person name="Heiman D."/>
            <person name="Howarth C."/>
            <person name="Larimer J."/>
            <person name="Lui A."/>
            <person name="MacDonald P.J.P."/>
            <person name="McCowen C."/>
            <person name="Montmayeur A."/>
            <person name="Murphy C."/>
            <person name="Neiman D."/>
            <person name="Pearson M."/>
            <person name="Priest M."/>
            <person name="Roberts A."/>
            <person name="Saif S."/>
            <person name="Shea T."/>
            <person name="Sisk P."/>
            <person name="Stolte C."/>
            <person name="Sykes S."/>
            <person name="Wortman J."/>
            <person name="Nusbaum C."/>
            <person name="Birren B."/>
        </authorList>
    </citation>
    <scope>NUCLEOTIDE SEQUENCE [LARGE SCALE GENOMIC DNA]</scope>
    <source>
        <strain evidence="3">ATCC 50505</strain>
    </source>
</reference>
<dbReference type="STRING" id="993615.L2GPL1"/>
<dbReference type="AlphaFoldDB" id="L2GPL1"/>
<dbReference type="EMBL" id="JH370130">
    <property type="protein sequence ID" value="ELA42771.1"/>
    <property type="molecule type" value="Genomic_DNA"/>
</dbReference>
<organism evidence="2 3">
    <name type="scientific">Vittaforma corneae (strain ATCC 50505)</name>
    <name type="common">Microsporidian parasite</name>
    <name type="synonym">Nosema corneum</name>
    <dbReference type="NCBI Taxonomy" id="993615"/>
    <lineage>
        <taxon>Eukaryota</taxon>
        <taxon>Fungi</taxon>
        <taxon>Fungi incertae sedis</taxon>
        <taxon>Microsporidia</taxon>
        <taxon>Nosematidae</taxon>
        <taxon>Vittaforma</taxon>
    </lineage>
</organism>
<dbReference type="Proteomes" id="UP000011082">
    <property type="component" value="Unassembled WGS sequence"/>
</dbReference>
<evidence type="ECO:0000313" key="3">
    <source>
        <dbReference type="Proteomes" id="UP000011082"/>
    </source>
</evidence>
<keyword evidence="3" id="KW-1185">Reference proteome</keyword>
<proteinExistence type="predicted"/>
<dbReference type="GeneID" id="19880804"/>
<dbReference type="OrthoDB" id="2193863at2759"/>
<gene>
    <name evidence="2" type="ORF">VICG_00086</name>
</gene>
<dbReference type="VEuPathDB" id="MicrosporidiaDB:VICG_00086"/>
<feature type="region of interest" description="Disordered" evidence="1">
    <location>
        <begin position="64"/>
        <end position="100"/>
    </location>
</feature>
<sequence length="100" mass="10409">MSDTINSTYPLAALLIHATKQEVTKEKMQAVFKTLGLDFSPKMASYFMLSADKYSSIISNIGGGSPAPSSNASVGSATTPAAETAPATEESSSDDVPLDF</sequence>
<protein>
    <recommendedName>
        <fullName evidence="4">60S acidic ribosomal protein P1</fullName>
    </recommendedName>
</protein>
<dbReference type="HOGENOM" id="CLU_175004_0_0_1"/>
<feature type="compositionally biased region" description="Acidic residues" evidence="1">
    <location>
        <begin position="91"/>
        <end position="100"/>
    </location>
</feature>
<evidence type="ECO:0000256" key="1">
    <source>
        <dbReference type="SAM" id="MobiDB-lite"/>
    </source>
</evidence>
<evidence type="ECO:0008006" key="4">
    <source>
        <dbReference type="Google" id="ProtNLM"/>
    </source>
</evidence>
<feature type="compositionally biased region" description="Low complexity" evidence="1">
    <location>
        <begin position="64"/>
        <end position="90"/>
    </location>
</feature>
<dbReference type="InParanoid" id="L2GPL1"/>
<evidence type="ECO:0000313" key="2">
    <source>
        <dbReference type="EMBL" id="ELA42771.1"/>
    </source>
</evidence>